<sequence length="292" mass="32787">MNLLSENVLIESATARNNQLGLISPERAQSILLNVKSLYFSLWRGTGISTTEQLADFFEVQSTATIRKVYQRHKDEFDADGVKTIRGKDLKDVRDRVSLTSTSSNVTLWTPRGALRLAMLLTDSEVAKLVRTSLLNAVEKVIPAQTQEIEKLKLELELAKTQERLLMTTQAIATLHGSEMVALILGKPEAIITKTERVETLIPVDQYGRAVSKYEGVGITYLAKRYGFGKNTKACYHWLATIGVSDEQWLIEPALVKSKKLPRDLLPWLDKQYANKKGTRQMLLGELDNPND</sequence>
<dbReference type="OrthoDB" id="570998at2"/>
<reference evidence="3" key="1">
    <citation type="journal article" date="2011" name="MBio">
        <title>Novel metabolic attributes of the genus Cyanothece, comprising a group of unicellular nitrogen-fixing Cyanobacteria.</title>
        <authorList>
            <person name="Bandyopadhyay A."/>
            <person name="Elvitigala T."/>
            <person name="Welsh E."/>
            <person name="Stockel J."/>
            <person name="Liberton M."/>
            <person name="Min H."/>
            <person name="Sherman L.A."/>
            <person name="Pakrasi H.B."/>
        </authorList>
    </citation>
    <scope>NUCLEOTIDE SEQUENCE [LARGE SCALE GENOMIC DNA]</scope>
    <source>
        <strain evidence="3">PCC 7822</strain>
    </source>
</reference>
<evidence type="ECO:0000313" key="2">
    <source>
        <dbReference type="EMBL" id="ADN16590.1"/>
    </source>
</evidence>
<accession>E0UEM2</accession>
<gene>
    <name evidence="2" type="ordered locus">Cyan7822_4685</name>
</gene>
<evidence type="ECO:0000256" key="1">
    <source>
        <dbReference type="SAM" id="Coils"/>
    </source>
</evidence>
<proteinExistence type="predicted"/>
<dbReference type="Proteomes" id="UP000008206">
    <property type="component" value="Chromosome"/>
</dbReference>
<name>E0UEM2_GLOV7</name>
<dbReference type="EMBL" id="CP002198">
    <property type="protein sequence ID" value="ADN16590.1"/>
    <property type="molecule type" value="Genomic_DNA"/>
</dbReference>
<dbReference type="eggNOG" id="COG3561">
    <property type="taxonomic scope" value="Bacteria"/>
</dbReference>
<keyword evidence="3" id="KW-1185">Reference proteome</keyword>
<dbReference type="GO" id="GO:0003677">
    <property type="term" value="F:DNA binding"/>
    <property type="evidence" value="ECO:0007669"/>
    <property type="project" value="UniProtKB-KW"/>
</dbReference>
<protein>
    <submittedName>
        <fullName evidence="2">KilA-N, DNA-binding domain protein</fullName>
    </submittedName>
</protein>
<keyword evidence="1" id="KW-0175">Coiled coil</keyword>
<organism evidence="2 3">
    <name type="scientific">Gloeothece verrucosa (strain PCC 7822)</name>
    <name type="common">Cyanothece sp. (strain PCC 7822)</name>
    <dbReference type="NCBI Taxonomy" id="497965"/>
    <lineage>
        <taxon>Bacteria</taxon>
        <taxon>Bacillati</taxon>
        <taxon>Cyanobacteriota</taxon>
        <taxon>Cyanophyceae</taxon>
        <taxon>Oscillatoriophycideae</taxon>
        <taxon>Chroococcales</taxon>
        <taxon>Aphanothecaceae</taxon>
        <taxon>Gloeothece</taxon>
        <taxon>Gloeothece verrucosa</taxon>
    </lineage>
</organism>
<dbReference type="STRING" id="497965.Cyan7822_4685"/>
<dbReference type="RefSeq" id="WP_013324631.1">
    <property type="nucleotide sequence ID" value="NC_014501.1"/>
</dbReference>
<feature type="coiled-coil region" evidence="1">
    <location>
        <begin position="135"/>
        <end position="164"/>
    </location>
</feature>
<keyword evidence="2" id="KW-0238">DNA-binding</keyword>
<dbReference type="KEGG" id="cyj:Cyan7822_4685"/>
<evidence type="ECO:0000313" key="3">
    <source>
        <dbReference type="Proteomes" id="UP000008206"/>
    </source>
</evidence>
<dbReference type="HOGENOM" id="CLU_952238_0_0_3"/>
<dbReference type="AlphaFoldDB" id="E0UEM2"/>